<evidence type="ECO:0000256" key="1">
    <source>
        <dbReference type="SAM" id="Phobius"/>
    </source>
</evidence>
<sequence>MYLVIRFVVAILAAIVAWFAFSAGQWWWGVVFVAVVVLWNPAYPIDLPNEAWAPLHIAGAVCFIVAGALVKTPARE</sequence>
<organism evidence="2 3">
    <name type="scientific">Microbacterium gilvum</name>
    <dbReference type="NCBI Taxonomy" id="1336204"/>
    <lineage>
        <taxon>Bacteria</taxon>
        <taxon>Bacillati</taxon>
        <taxon>Actinomycetota</taxon>
        <taxon>Actinomycetes</taxon>
        <taxon>Micrococcales</taxon>
        <taxon>Microbacteriaceae</taxon>
        <taxon>Microbacterium</taxon>
    </lineage>
</organism>
<feature type="transmembrane region" description="Helical" evidence="1">
    <location>
        <begin position="7"/>
        <end position="39"/>
    </location>
</feature>
<evidence type="ECO:0000313" key="3">
    <source>
        <dbReference type="Proteomes" id="UP001501645"/>
    </source>
</evidence>
<keyword evidence="3" id="KW-1185">Reference proteome</keyword>
<dbReference type="EMBL" id="BAABKO010000002">
    <property type="protein sequence ID" value="GAA4772743.1"/>
    <property type="molecule type" value="Genomic_DNA"/>
</dbReference>
<dbReference type="Proteomes" id="UP001501645">
    <property type="component" value="Unassembled WGS sequence"/>
</dbReference>
<gene>
    <name evidence="2" type="ORF">GCM10023351_16240</name>
</gene>
<feature type="transmembrane region" description="Helical" evidence="1">
    <location>
        <begin position="51"/>
        <end position="70"/>
    </location>
</feature>
<keyword evidence="1" id="KW-0472">Membrane</keyword>
<keyword evidence="1" id="KW-0812">Transmembrane</keyword>
<name>A0ABP9A349_9MICO</name>
<dbReference type="InterPro" id="IPR046548">
    <property type="entry name" value="DUF6804"/>
</dbReference>
<dbReference type="Pfam" id="PF20619">
    <property type="entry name" value="DUF6804"/>
    <property type="match status" value="1"/>
</dbReference>
<evidence type="ECO:0000313" key="2">
    <source>
        <dbReference type="EMBL" id="GAA4772743.1"/>
    </source>
</evidence>
<comment type="caution">
    <text evidence="2">The sequence shown here is derived from an EMBL/GenBank/DDBJ whole genome shotgun (WGS) entry which is preliminary data.</text>
</comment>
<proteinExistence type="predicted"/>
<accession>A0ABP9A349</accession>
<protein>
    <submittedName>
        <fullName evidence="2">Uncharacterized protein</fullName>
    </submittedName>
</protein>
<reference evidence="3" key="1">
    <citation type="journal article" date="2019" name="Int. J. Syst. Evol. Microbiol.">
        <title>The Global Catalogue of Microorganisms (GCM) 10K type strain sequencing project: providing services to taxonomists for standard genome sequencing and annotation.</title>
        <authorList>
            <consortium name="The Broad Institute Genomics Platform"/>
            <consortium name="The Broad Institute Genome Sequencing Center for Infectious Disease"/>
            <person name="Wu L."/>
            <person name="Ma J."/>
        </authorList>
    </citation>
    <scope>NUCLEOTIDE SEQUENCE [LARGE SCALE GENOMIC DNA]</scope>
    <source>
        <strain evidence="3">JCM 18537</strain>
    </source>
</reference>
<keyword evidence="1" id="KW-1133">Transmembrane helix</keyword>